<dbReference type="Gene3D" id="3.40.630.30">
    <property type="match status" value="1"/>
</dbReference>
<feature type="domain" description="N-acetyltransferase" evidence="2">
    <location>
        <begin position="23"/>
        <end position="161"/>
    </location>
</feature>
<dbReference type="GO" id="GO:0016747">
    <property type="term" value="F:acyltransferase activity, transferring groups other than amino-acyl groups"/>
    <property type="evidence" value="ECO:0007669"/>
    <property type="project" value="InterPro"/>
</dbReference>
<evidence type="ECO:0000313" key="4">
    <source>
        <dbReference type="EMBL" id="PAD79424.1"/>
    </source>
</evidence>
<keyword evidence="6" id="KW-1185">Reference proteome</keyword>
<dbReference type="PROSITE" id="PS51186">
    <property type="entry name" value="GNAT"/>
    <property type="match status" value="1"/>
</dbReference>
<evidence type="ECO:0000259" key="2">
    <source>
        <dbReference type="PROSITE" id="PS51186"/>
    </source>
</evidence>
<dbReference type="CDD" id="cd04301">
    <property type="entry name" value="NAT_SF"/>
    <property type="match status" value="1"/>
</dbReference>
<dbReference type="AlphaFoldDB" id="A0A268F269"/>
<evidence type="ECO:0000313" key="6">
    <source>
        <dbReference type="Proteomes" id="UP000435177"/>
    </source>
</evidence>
<gene>
    <name evidence="4" type="ORF">CHH67_04270</name>
    <name evidence="3" type="ORF">GNP94_07400</name>
</gene>
<dbReference type="SUPFAM" id="SSF55729">
    <property type="entry name" value="Acyl-CoA N-acyltransferases (Nat)"/>
    <property type="match status" value="1"/>
</dbReference>
<dbReference type="Proteomes" id="UP000215596">
    <property type="component" value="Unassembled WGS sequence"/>
</dbReference>
<protein>
    <submittedName>
        <fullName evidence="4">GNAT family N-acetyltransferase</fullName>
    </submittedName>
</protein>
<evidence type="ECO:0000256" key="1">
    <source>
        <dbReference type="SAM" id="MobiDB-lite"/>
    </source>
</evidence>
<dbReference type="InterPro" id="IPR000182">
    <property type="entry name" value="GNAT_dom"/>
</dbReference>
<dbReference type="OrthoDB" id="8479334at2"/>
<evidence type="ECO:0000313" key="3">
    <source>
        <dbReference type="EMBL" id="MUG65833.1"/>
    </source>
</evidence>
<comment type="caution">
    <text evidence="4">The sequence shown here is derived from an EMBL/GenBank/DDBJ whole genome shotgun (WGS) entry which is preliminary data.</text>
</comment>
<reference evidence="3 6" key="2">
    <citation type="submission" date="2019-11" db="EMBL/GenBank/DDBJ databases">
        <title>Draft genome sequences of five Paenibacillus species of dairy origin.</title>
        <authorList>
            <person name="Olajide A.M."/>
            <person name="Chen S."/>
            <person name="Lapointe G."/>
        </authorList>
    </citation>
    <scope>NUCLEOTIDE SEQUENCE [LARGE SCALE GENOMIC DNA]</scope>
    <source>
        <strain evidence="3 6">3CS1</strain>
    </source>
</reference>
<feature type="region of interest" description="Disordered" evidence="1">
    <location>
        <begin position="152"/>
        <end position="172"/>
    </location>
</feature>
<dbReference type="Proteomes" id="UP000435177">
    <property type="component" value="Unassembled WGS sequence"/>
</dbReference>
<dbReference type="Pfam" id="PF00583">
    <property type="entry name" value="Acetyltransf_1"/>
    <property type="match status" value="1"/>
</dbReference>
<dbReference type="EMBL" id="NPBY01000012">
    <property type="protein sequence ID" value="PAD79424.1"/>
    <property type="molecule type" value="Genomic_DNA"/>
</dbReference>
<reference evidence="4 5" key="1">
    <citation type="submission" date="2017-07" db="EMBL/GenBank/DDBJ databases">
        <title>Isolation and whole genome analysis of endospore-forming bacteria from heroin.</title>
        <authorList>
            <person name="Kalinowski J."/>
            <person name="Ahrens B."/>
            <person name="Al-Dilaimi A."/>
            <person name="Winkler A."/>
            <person name="Wibberg D."/>
            <person name="Schleenbecker U."/>
            <person name="Ruckert C."/>
            <person name="Wolfel R."/>
            <person name="Grass G."/>
        </authorList>
    </citation>
    <scope>NUCLEOTIDE SEQUENCE [LARGE SCALE GENOMIC DNA]</scope>
    <source>
        <strain evidence="4 5">7537-G1</strain>
    </source>
</reference>
<evidence type="ECO:0000313" key="5">
    <source>
        <dbReference type="Proteomes" id="UP000215596"/>
    </source>
</evidence>
<name>A0A268F269_9BACL</name>
<feature type="compositionally biased region" description="Polar residues" evidence="1">
    <location>
        <begin position="160"/>
        <end position="172"/>
    </location>
</feature>
<dbReference type="RefSeq" id="WP_095263744.1">
    <property type="nucleotide sequence ID" value="NZ_NPBY01000012.1"/>
</dbReference>
<organism evidence="4 5">
    <name type="scientific">Paenibacillus campinasensis</name>
    <dbReference type="NCBI Taxonomy" id="66347"/>
    <lineage>
        <taxon>Bacteria</taxon>
        <taxon>Bacillati</taxon>
        <taxon>Bacillota</taxon>
        <taxon>Bacilli</taxon>
        <taxon>Bacillales</taxon>
        <taxon>Paenibacillaceae</taxon>
        <taxon>Paenibacillus</taxon>
    </lineage>
</organism>
<dbReference type="EMBL" id="WOAA01000004">
    <property type="protein sequence ID" value="MUG65833.1"/>
    <property type="molecule type" value="Genomic_DNA"/>
</dbReference>
<keyword evidence="4" id="KW-0808">Transferase</keyword>
<accession>A0A268F269</accession>
<proteinExistence type="predicted"/>
<sequence length="172" mass="20664">MNSAHSGRMGLELVPKRKQHVITNMMQFYFYDFTRYLDFDLNDQGLFATYPDLDQFWKKRDRKYPFLITYDQRPAGFALIERVEDSEEADYYMTEFFVMQKYRRFGLGSWAARELFDRFQGRWKVSQVSTNQPAQTFWRKVIGVYTDGRYQERIDPERGNPSQYFSSGPGNR</sequence>
<dbReference type="InterPro" id="IPR016181">
    <property type="entry name" value="Acyl_CoA_acyltransferase"/>
</dbReference>